<dbReference type="InterPro" id="IPR011050">
    <property type="entry name" value="Pectin_lyase_fold/virulence"/>
</dbReference>
<gene>
    <name evidence="1" type="ORF">DI536_27740</name>
</gene>
<protein>
    <submittedName>
        <fullName evidence="1">Uncharacterized protein</fullName>
    </submittedName>
</protein>
<dbReference type="SMART" id="SM00710">
    <property type="entry name" value="PbH1"/>
    <property type="match status" value="6"/>
</dbReference>
<proteinExistence type="predicted"/>
<dbReference type="EMBL" id="QFQP01000031">
    <property type="protein sequence ID" value="PZR07447.1"/>
    <property type="molecule type" value="Genomic_DNA"/>
</dbReference>
<evidence type="ECO:0000313" key="1">
    <source>
        <dbReference type="EMBL" id="PZR07447.1"/>
    </source>
</evidence>
<dbReference type="InterPro" id="IPR012334">
    <property type="entry name" value="Pectin_lyas_fold"/>
</dbReference>
<dbReference type="InterPro" id="IPR006626">
    <property type="entry name" value="PbH1"/>
</dbReference>
<comment type="caution">
    <text evidence="1">The sequence shown here is derived from an EMBL/GenBank/DDBJ whole genome shotgun (WGS) entry which is preliminary data.</text>
</comment>
<organism evidence="1 2">
    <name type="scientific">Archangium gephyra</name>
    <dbReference type="NCBI Taxonomy" id="48"/>
    <lineage>
        <taxon>Bacteria</taxon>
        <taxon>Pseudomonadati</taxon>
        <taxon>Myxococcota</taxon>
        <taxon>Myxococcia</taxon>
        <taxon>Myxococcales</taxon>
        <taxon>Cystobacterineae</taxon>
        <taxon>Archangiaceae</taxon>
        <taxon>Archangium</taxon>
    </lineage>
</organism>
<dbReference type="SUPFAM" id="SSF51126">
    <property type="entry name" value="Pectin lyase-like"/>
    <property type="match status" value="1"/>
</dbReference>
<dbReference type="Gene3D" id="2.160.20.10">
    <property type="entry name" value="Single-stranded right-handed beta-helix, Pectin lyase-like"/>
    <property type="match status" value="1"/>
</dbReference>
<sequence length="369" mass="40175">MFDSTGYSNGIGGTEVQYVRLSGAGDVNSEYGIEQKNANMGLDFDIGITDVEVDHLDLHDNGYMGLGVRSYPRCDGRFHRGNFVQRNTFIHDNRVRNARDGEGFYIGTSHFNSTVGRAYVQTGCPDAGYLEPPLVNAKIYNNVLEDIGRDGIQVGAVTSGMEIYDNVVKRYAKKQDYGHVGGIQINPGSVGEVHGNWIEAMANDVEGTAIQYAGGSTGDVFIHDNVIVGSPTPLLTLGYMITSSNRTVFRNNTVVSSGGKPFYLFCNAALSTTQPHHMDITDNIFVGYDRIGQFLFSDAQGDWYKIFDGNAPKCPINGRVYDNALEAAQHVPGSFYSENVGDAQFVDAGMQNFRLLPTSPALGKGATIR</sequence>
<dbReference type="Proteomes" id="UP000249061">
    <property type="component" value="Unassembled WGS sequence"/>
</dbReference>
<name>A0A2W5T097_9BACT</name>
<accession>A0A2W5T097</accession>
<reference evidence="1 2" key="1">
    <citation type="submission" date="2017-08" db="EMBL/GenBank/DDBJ databases">
        <title>Infants hospitalized years apart are colonized by the same room-sourced microbial strains.</title>
        <authorList>
            <person name="Brooks B."/>
            <person name="Olm M.R."/>
            <person name="Firek B.A."/>
            <person name="Baker R."/>
            <person name="Thomas B.C."/>
            <person name="Morowitz M.J."/>
            <person name="Banfield J.F."/>
        </authorList>
    </citation>
    <scope>NUCLEOTIDE SEQUENCE [LARGE SCALE GENOMIC DNA]</scope>
    <source>
        <strain evidence="1">S2_003_000_R2_14</strain>
    </source>
</reference>
<evidence type="ECO:0000313" key="2">
    <source>
        <dbReference type="Proteomes" id="UP000249061"/>
    </source>
</evidence>
<dbReference type="AlphaFoldDB" id="A0A2W5T097"/>